<evidence type="ECO:0000313" key="3">
    <source>
        <dbReference type="Proteomes" id="UP001595583"/>
    </source>
</evidence>
<feature type="region of interest" description="Disordered" evidence="1">
    <location>
        <begin position="379"/>
        <end position="400"/>
    </location>
</feature>
<dbReference type="EMBL" id="JBHRTK010000016">
    <property type="protein sequence ID" value="MFC3208075.1"/>
    <property type="molecule type" value="Genomic_DNA"/>
</dbReference>
<dbReference type="Proteomes" id="UP001595583">
    <property type="component" value="Unassembled WGS sequence"/>
</dbReference>
<evidence type="ECO:0000313" key="2">
    <source>
        <dbReference type="EMBL" id="MFC3208075.1"/>
    </source>
</evidence>
<comment type="caution">
    <text evidence="2">The sequence shown here is derived from an EMBL/GenBank/DDBJ whole genome shotgun (WGS) entry which is preliminary data.</text>
</comment>
<evidence type="ECO:0000256" key="1">
    <source>
        <dbReference type="SAM" id="MobiDB-lite"/>
    </source>
</evidence>
<accession>A0ABV7KEP9</accession>
<proteinExistence type="predicted"/>
<dbReference type="Pfam" id="PF20245">
    <property type="entry name" value="DUF6600"/>
    <property type="match status" value="1"/>
</dbReference>
<protein>
    <submittedName>
        <fullName evidence="2">DUF6600 domain-containing protein</fullName>
    </submittedName>
</protein>
<sequence length="400" mass="43223">MALAAALAMGGIAGGALLVPKGHVAAAAVISTTVHKRLSNYGAWRTSRRFGEVWVPSVARDWRPYTDGRWIWTDDGWYWQSEEPFGAIVFHYGHWVYDDDLGWVWIAGEDWAPAWVVWRESDDDIGWAPAPPPDFEVVVADAWWAFAPVAAIGAVNIVRDVLPVEENVTIVRNTTIIDKTTIINNYGNRQSVHVGNTVVPVNAGPPLAHLPKTVLASLKAAKVAPPAKGRMAAAHLDTAHGALVKRQAMKLQAANLPGNRAGEEAGAQGGANPAPAGKQAAMTPAKPLPAHKAASAARMKRLAGNGEQSANARTRTAKAAPARHVVPHQAAANRMMVNRLAARNQAHDMRMARMQRAHMAHMAHMDRQMARMSNWHAGPARMQRKPPKCNPHAGGCSRHG</sequence>
<keyword evidence="3" id="KW-1185">Reference proteome</keyword>
<name>A0ABV7KEP9_9HYPH</name>
<gene>
    <name evidence="2" type="ORF">ACFOHJ_17770</name>
</gene>
<reference evidence="3" key="1">
    <citation type="journal article" date="2019" name="Int. J. Syst. Evol. Microbiol.">
        <title>The Global Catalogue of Microorganisms (GCM) 10K type strain sequencing project: providing services to taxonomists for standard genome sequencing and annotation.</title>
        <authorList>
            <consortium name="The Broad Institute Genomics Platform"/>
            <consortium name="The Broad Institute Genome Sequencing Center for Infectious Disease"/>
            <person name="Wu L."/>
            <person name="Ma J."/>
        </authorList>
    </citation>
    <scope>NUCLEOTIDE SEQUENCE [LARGE SCALE GENOMIC DNA]</scope>
    <source>
        <strain evidence="3">KCTC 52165</strain>
    </source>
</reference>
<feature type="region of interest" description="Disordered" evidence="1">
    <location>
        <begin position="259"/>
        <end position="323"/>
    </location>
</feature>
<dbReference type="RefSeq" id="WP_378222859.1">
    <property type="nucleotide sequence ID" value="NZ_JBHRTK010000016.1"/>
</dbReference>
<organism evidence="2 3">
    <name type="scientific">Aquamicrobium soli</name>
    <dbReference type="NCBI Taxonomy" id="1811518"/>
    <lineage>
        <taxon>Bacteria</taxon>
        <taxon>Pseudomonadati</taxon>
        <taxon>Pseudomonadota</taxon>
        <taxon>Alphaproteobacteria</taxon>
        <taxon>Hyphomicrobiales</taxon>
        <taxon>Phyllobacteriaceae</taxon>
        <taxon>Aquamicrobium</taxon>
    </lineage>
</organism>
<feature type="compositionally biased region" description="Low complexity" evidence="1">
    <location>
        <begin position="310"/>
        <end position="323"/>
    </location>
</feature>
<dbReference type="InterPro" id="IPR046535">
    <property type="entry name" value="DUF6600"/>
</dbReference>
<feature type="compositionally biased region" description="Low complexity" evidence="1">
    <location>
        <begin position="259"/>
        <end position="281"/>
    </location>
</feature>